<feature type="binding site" evidence="5">
    <location>
        <position position="59"/>
    </location>
    <ligand>
        <name>Fe cation</name>
        <dbReference type="ChEBI" id="CHEBI:24875"/>
        <note>catalytic</note>
    </ligand>
</feature>
<evidence type="ECO:0000256" key="4">
    <source>
        <dbReference type="ARBA" id="ARBA00023004"/>
    </source>
</evidence>
<evidence type="ECO:0000313" key="6">
    <source>
        <dbReference type="EMBL" id="WMV10822.1"/>
    </source>
</evidence>
<organism evidence="6 7">
    <name type="scientific">Solanum verrucosum</name>
    <dbReference type="NCBI Taxonomy" id="315347"/>
    <lineage>
        <taxon>Eukaryota</taxon>
        <taxon>Viridiplantae</taxon>
        <taxon>Streptophyta</taxon>
        <taxon>Embryophyta</taxon>
        <taxon>Tracheophyta</taxon>
        <taxon>Spermatophyta</taxon>
        <taxon>Magnoliopsida</taxon>
        <taxon>eudicotyledons</taxon>
        <taxon>Gunneridae</taxon>
        <taxon>Pentapetalae</taxon>
        <taxon>asterids</taxon>
        <taxon>lamiids</taxon>
        <taxon>Solanales</taxon>
        <taxon>Solanaceae</taxon>
        <taxon>Solanoideae</taxon>
        <taxon>Solaneae</taxon>
        <taxon>Solanum</taxon>
    </lineage>
</organism>
<proteinExistence type="inferred from homology"/>
<name>A0AAF0T7K2_SOLVR</name>
<sequence>MFATKIYRSYMLLRITLTEPFSYEILCRKSAVNVIDAKTMSMEPVAVVELPKRVPYGFHAFFVTEEQIREQAKL</sequence>
<keyword evidence="3" id="KW-0223">Dioxygenase</keyword>
<protein>
    <submittedName>
        <fullName evidence="6">Uncharacterized protein</fullName>
    </submittedName>
</protein>
<accession>A0AAF0T7K2</accession>
<dbReference type="Proteomes" id="UP001234989">
    <property type="component" value="Chromosome 1"/>
</dbReference>
<keyword evidence="2 5" id="KW-0479">Metal-binding</keyword>
<comment type="cofactor">
    <cofactor evidence="5">
        <name>Fe(2+)</name>
        <dbReference type="ChEBI" id="CHEBI:29033"/>
    </cofactor>
    <text evidence="5">Binds 1 Fe(2+) ion per subunit.</text>
</comment>
<dbReference type="InterPro" id="IPR004294">
    <property type="entry name" value="Carotenoid_Oase"/>
</dbReference>
<dbReference type="EMBL" id="CP133612">
    <property type="protein sequence ID" value="WMV10822.1"/>
    <property type="molecule type" value="Genomic_DNA"/>
</dbReference>
<evidence type="ECO:0000313" key="7">
    <source>
        <dbReference type="Proteomes" id="UP001234989"/>
    </source>
</evidence>
<keyword evidence="4 5" id="KW-0408">Iron</keyword>
<evidence type="ECO:0000256" key="5">
    <source>
        <dbReference type="PIRSR" id="PIRSR604294-1"/>
    </source>
</evidence>
<keyword evidence="3" id="KW-0560">Oxidoreductase</keyword>
<reference evidence="6" key="1">
    <citation type="submission" date="2023-08" db="EMBL/GenBank/DDBJ databases">
        <title>A de novo genome assembly of Solanum verrucosum Schlechtendal, a Mexican diploid species geographically isolated from the other diploid A-genome species in potato relatives.</title>
        <authorList>
            <person name="Hosaka K."/>
        </authorList>
    </citation>
    <scope>NUCLEOTIDE SEQUENCE</scope>
    <source>
        <tissue evidence="6">Young leaves</tissue>
    </source>
</reference>
<dbReference type="GO" id="GO:0016702">
    <property type="term" value="F:oxidoreductase activity, acting on single donors with incorporation of molecular oxygen, incorporation of two atoms of oxygen"/>
    <property type="evidence" value="ECO:0007669"/>
    <property type="project" value="InterPro"/>
</dbReference>
<evidence type="ECO:0000256" key="1">
    <source>
        <dbReference type="ARBA" id="ARBA00006787"/>
    </source>
</evidence>
<gene>
    <name evidence="6" type="ORF">MTR67_004207</name>
</gene>
<evidence type="ECO:0000256" key="3">
    <source>
        <dbReference type="ARBA" id="ARBA00022964"/>
    </source>
</evidence>
<dbReference type="GO" id="GO:0046872">
    <property type="term" value="F:metal ion binding"/>
    <property type="evidence" value="ECO:0007669"/>
    <property type="project" value="UniProtKB-KW"/>
</dbReference>
<comment type="similarity">
    <text evidence="1">Belongs to the carotenoid oxygenase family.</text>
</comment>
<dbReference type="Pfam" id="PF03055">
    <property type="entry name" value="RPE65"/>
    <property type="match status" value="1"/>
</dbReference>
<evidence type="ECO:0000256" key="2">
    <source>
        <dbReference type="ARBA" id="ARBA00022723"/>
    </source>
</evidence>
<dbReference type="AlphaFoldDB" id="A0AAF0T7K2"/>
<keyword evidence="7" id="KW-1185">Reference proteome</keyword>